<dbReference type="InterPro" id="IPR004111">
    <property type="entry name" value="Repressor_TetR_C"/>
</dbReference>
<evidence type="ECO:0000256" key="3">
    <source>
        <dbReference type="ARBA" id="ARBA00023163"/>
    </source>
</evidence>
<dbReference type="SUPFAM" id="SSF48498">
    <property type="entry name" value="Tetracyclin repressor-like, C-terminal domain"/>
    <property type="match status" value="1"/>
</dbReference>
<dbReference type="Gene3D" id="1.10.357.10">
    <property type="entry name" value="Tetracycline Repressor, domain 2"/>
    <property type="match status" value="1"/>
</dbReference>
<dbReference type="GO" id="GO:0003677">
    <property type="term" value="F:DNA binding"/>
    <property type="evidence" value="ECO:0007669"/>
    <property type="project" value="UniProtKB-UniRule"/>
</dbReference>
<proteinExistence type="predicted"/>
<dbReference type="InterPro" id="IPR036271">
    <property type="entry name" value="Tet_transcr_reg_TetR-rel_C_sf"/>
</dbReference>
<keyword evidence="2 4" id="KW-0238">DNA-binding</keyword>
<dbReference type="STRING" id="288705.RSal33209_0867"/>
<dbReference type="KEGG" id="rsa:RSal33209_0867"/>
<dbReference type="AlphaFoldDB" id="A9WQG0"/>
<evidence type="ECO:0000313" key="7">
    <source>
        <dbReference type="Proteomes" id="UP000002007"/>
    </source>
</evidence>
<evidence type="ECO:0000256" key="2">
    <source>
        <dbReference type="ARBA" id="ARBA00023125"/>
    </source>
</evidence>
<dbReference type="eggNOG" id="COG1309">
    <property type="taxonomic scope" value="Bacteria"/>
</dbReference>
<gene>
    <name evidence="6" type="ordered locus">RSal33209_0867</name>
</gene>
<evidence type="ECO:0000259" key="5">
    <source>
        <dbReference type="PROSITE" id="PS50977"/>
    </source>
</evidence>
<dbReference type="PROSITE" id="PS50977">
    <property type="entry name" value="HTH_TETR_2"/>
    <property type="match status" value="1"/>
</dbReference>
<dbReference type="Proteomes" id="UP000002007">
    <property type="component" value="Chromosome"/>
</dbReference>
<keyword evidence="1" id="KW-0805">Transcription regulation</keyword>
<dbReference type="InterPro" id="IPR009057">
    <property type="entry name" value="Homeodomain-like_sf"/>
</dbReference>
<name>A9WQG0_RENSM</name>
<protein>
    <submittedName>
        <fullName evidence="6">Transcriptional regulator, TetR family</fullName>
    </submittedName>
</protein>
<dbReference type="GO" id="GO:0045892">
    <property type="term" value="P:negative regulation of DNA-templated transcription"/>
    <property type="evidence" value="ECO:0007669"/>
    <property type="project" value="InterPro"/>
</dbReference>
<reference evidence="7" key="1">
    <citation type="journal article" date="2008" name="J. Bacteriol.">
        <title>Genome sequence of the fish pathogen Renibacterium salmoninarum suggests reductive evolution away from an environmental Arthrobacter ancestor.</title>
        <authorList>
            <person name="Wiens G.D."/>
            <person name="Rockey D.D."/>
            <person name="Wu Z."/>
            <person name="Chang J."/>
            <person name="Levy R."/>
            <person name="Crane S."/>
            <person name="Chen D.S."/>
            <person name="Capri G.R."/>
            <person name="Burnett J.R."/>
            <person name="Sudheesh P.S."/>
            <person name="Schipma M.J."/>
            <person name="Burd H."/>
            <person name="Bhattacharyya A."/>
            <person name="Rhodes L.D."/>
            <person name="Kaul R."/>
            <person name="Strom M.S."/>
        </authorList>
    </citation>
    <scope>NUCLEOTIDE SEQUENCE [LARGE SCALE GENOMIC DNA]</scope>
    <source>
        <strain evidence="7">ATCC 33209 / DSM 20767 / JCM 11484 / NBRC 15589 / NCIMB 2235</strain>
    </source>
</reference>
<evidence type="ECO:0000256" key="4">
    <source>
        <dbReference type="PROSITE-ProRule" id="PRU00335"/>
    </source>
</evidence>
<accession>A9WQG0</accession>
<dbReference type="RefSeq" id="WP_012244305.1">
    <property type="nucleotide sequence ID" value="NC_010168.1"/>
</dbReference>
<dbReference type="Pfam" id="PF02909">
    <property type="entry name" value="TetR_C_1"/>
    <property type="match status" value="1"/>
</dbReference>
<feature type="domain" description="HTH tetR-type" evidence="5">
    <location>
        <begin position="17"/>
        <end position="77"/>
    </location>
</feature>
<organism evidence="6 7">
    <name type="scientific">Renibacterium salmoninarum (strain ATCC 33209 / DSM 20767 / JCM 11484 / NBRC 15589 / NCIMB 2235)</name>
    <dbReference type="NCBI Taxonomy" id="288705"/>
    <lineage>
        <taxon>Bacteria</taxon>
        <taxon>Bacillati</taxon>
        <taxon>Actinomycetota</taxon>
        <taxon>Actinomycetes</taxon>
        <taxon>Micrococcales</taxon>
        <taxon>Micrococcaceae</taxon>
        <taxon>Renibacterium</taxon>
    </lineage>
</organism>
<sequence>MNDAAAVSRRTRPAKEPLTRAGIVAAAAGILASEGLGKVTLRSVAKVLDTGHASLYVYIRNTADLHAQLLDGQLAKIAFPDSADWRSALKLTLNRYLEVLNEYPEISKMALVTRPSGPNYLALVDGLVGLLLAGGASRKAAAWGIDLLLLYPTAIAVEHAPGADSQGPAAQAARIETADPEDYPNISALAGELFTGTGMGRFDWALDVLIEGIISAHSGGKL</sequence>
<feature type="DNA-binding region" description="H-T-H motif" evidence="4">
    <location>
        <begin position="40"/>
        <end position="59"/>
    </location>
</feature>
<dbReference type="SUPFAM" id="SSF46689">
    <property type="entry name" value="Homeodomain-like"/>
    <property type="match status" value="1"/>
</dbReference>
<dbReference type="EMBL" id="CP000910">
    <property type="protein sequence ID" value="ABY22610.1"/>
    <property type="molecule type" value="Genomic_DNA"/>
</dbReference>
<keyword evidence="7" id="KW-1185">Reference proteome</keyword>
<dbReference type="HOGENOM" id="CLU_069543_5_0_11"/>
<dbReference type="InterPro" id="IPR001647">
    <property type="entry name" value="HTH_TetR"/>
</dbReference>
<keyword evidence="3" id="KW-0804">Transcription</keyword>
<evidence type="ECO:0000313" key="6">
    <source>
        <dbReference type="EMBL" id="ABY22610.1"/>
    </source>
</evidence>
<evidence type="ECO:0000256" key="1">
    <source>
        <dbReference type="ARBA" id="ARBA00023015"/>
    </source>
</evidence>